<keyword evidence="3" id="KW-1185">Reference proteome</keyword>
<gene>
    <name evidence="2" type="ORF">FBZ88_105133</name>
</gene>
<sequence length="295" mass="31163">MTAALDVIAVRGAGAGLGGRALRWSMRLLVAATWVSGAIFGAYILAFFGGTAVNGTAARWNESLPALHDAGAPVATAAIGAHFIAGGILLLLGPIQLMGRVRRAVPGLHRWLGRLYVTCAGFAGLGGLAYVLTTGTLGGTMMNLGFGTYGALMSLAAVLAYAHARAHRYDQHRAWAIRLFALTVGSWLYRIEYGFWFLTMGRLGHTSHFTGWFDAVMVFFFYVPNLAVAELAIRSYRAQSNNGSPANGSRANGPLAYAATVVLLATAAFVIVATCSFTADYWWPSIVAGITGAPL</sequence>
<organism evidence="2 3">
    <name type="scientific">Nitrospirillum amazonense</name>
    <dbReference type="NCBI Taxonomy" id="28077"/>
    <lineage>
        <taxon>Bacteria</taxon>
        <taxon>Pseudomonadati</taxon>
        <taxon>Pseudomonadota</taxon>
        <taxon>Alphaproteobacteria</taxon>
        <taxon>Rhodospirillales</taxon>
        <taxon>Azospirillaceae</taxon>
        <taxon>Nitrospirillum</taxon>
    </lineage>
</organism>
<dbReference type="Proteomes" id="UP000316545">
    <property type="component" value="Unassembled WGS sequence"/>
</dbReference>
<reference evidence="2 3" key="1">
    <citation type="submission" date="2019-06" db="EMBL/GenBank/DDBJ databases">
        <title>Genomic Encyclopedia of Type Strains, Phase IV (KMG-V): Genome sequencing to study the core and pangenomes of soil and plant-associated prokaryotes.</title>
        <authorList>
            <person name="Whitman W."/>
        </authorList>
    </citation>
    <scope>NUCLEOTIDE SEQUENCE [LARGE SCALE GENOMIC DNA]</scope>
    <source>
        <strain evidence="2 3">BR 11865</strain>
    </source>
</reference>
<dbReference type="Pfam" id="PF10067">
    <property type="entry name" value="DUF2306"/>
    <property type="match status" value="1"/>
</dbReference>
<accession>A0A560G3I9</accession>
<comment type="caution">
    <text evidence="2">The sequence shown here is derived from an EMBL/GenBank/DDBJ whole genome shotgun (WGS) entry which is preliminary data.</text>
</comment>
<keyword evidence="1" id="KW-1133">Transmembrane helix</keyword>
<dbReference type="InterPro" id="IPR018750">
    <property type="entry name" value="DUF2306_membrane"/>
</dbReference>
<feature type="transmembrane region" description="Helical" evidence="1">
    <location>
        <begin position="28"/>
        <end position="50"/>
    </location>
</feature>
<feature type="transmembrane region" description="Helical" evidence="1">
    <location>
        <begin position="70"/>
        <end position="92"/>
    </location>
</feature>
<dbReference type="EMBL" id="VITO01000005">
    <property type="protein sequence ID" value="TWB28414.1"/>
    <property type="molecule type" value="Genomic_DNA"/>
</dbReference>
<feature type="transmembrane region" description="Helical" evidence="1">
    <location>
        <begin position="144"/>
        <end position="162"/>
    </location>
</feature>
<feature type="transmembrane region" description="Helical" evidence="1">
    <location>
        <begin position="254"/>
        <end position="279"/>
    </location>
</feature>
<dbReference type="RefSeq" id="WP_145616534.1">
    <property type="nucleotide sequence ID" value="NZ_VITO01000005.1"/>
</dbReference>
<feature type="transmembrane region" description="Helical" evidence="1">
    <location>
        <begin position="174"/>
        <end position="191"/>
    </location>
</feature>
<keyword evidence="1" id="KW-0812">Transmembrane</keyword>
<proteinExistence type="predicted"/>
<protein>
    <submittedName>
        <fullName evidence="2">Putative membrane protein DUF2306</fullName>
    </submittedName>
</protein>
<keyword evidence="1" id="KW-0472">Membrane</keyword>
<evidence type="ECO:0000313" key="3">
    <source>
        <dbReference type="Proteomes" id="UP000316545"/>
    </source>
</evidence>
<evidence type="ECO:0000313" key="2">
    <source>
        <dbReference type="EMBL" id="TWB28414.1"/>
    </source>
</evidence>
<evidence type="ECO:0000256" key="1">
    <source>
        <dbReference type="SAM" id="Phobius"/>
    </source>
</evidence>
<feature type="transmembrane region" description="Helical" evidence="1">
    <location>
        <begin position="211"/>
        <end position="233"/>
    </location>
</feature>
<name>A0A560G3I9_9PROT</name>
<feature type="transmembrane region" description="Helical" evidence="1">
    <location>
        <begin position="113"/>
        <end position="132"/>
    </location>
</feature>
<dbReference type="AlphaFoldDB" id="A0A560G3I9"/>